<dbReference type="Pfam" id="PF13180">
    <property type="entry name" value="PDZ_2"/>
    <property type="match status" value="1"/>
</dbReference>
<sequence length="75" mass="8489">RGVLIQRIWPNTPAEAAGILEGDVLVRIDGINTPSLRALQRIMRERLAVDQEIEAEFIRSGELIVLQVILEEMPR</sequence>
<name>A0A382Y2L6_9ZZZZ</name>
<organism evidence="2">
    <name type="scientific">marine metagenome</name>
    <dbReference type="NCBI Taxonomy" id="408172"/>
    <lineage>
        <taxon>unclassified sequences</taxon>
        <taxon>metagenomes</taxon>
        <taxon>ecological metagenomes</taxon>
    </lineage>
</organism>
<dbReference type="EMBL" id="UINC01172493">
    <property type="protein sequence ID" value="SVD77592.1"/>
    <property type="molecule type" value="Genomic_DNA"/>
</dbReference>
<reference evidence="2" key="1">
    <citation type="submission" date="2018-05" db="EMBL/GenBank/DDBJ databases">
        <authorList>
            <person name="Lanie J.A."/>
            <person name="Ng W.-L."/>
            <person name="Kazmierczak K.M."/>
            <person name="Andrzejewski T.M."/>
            <person name="Davidsen T.M."/>
            <person name="Wayne K.J."/>
            <person name="Tettelin H."/>
            <person name="Glass J.I."/>
            <person name="Rusch D."/>
            <person name="Podicherti R."/>
            <person name="Tsui H.-C.T."/>
            <person name="Winkler M.E."/>
        </authorList>
    </citation>
    <scope>NUCLEOTIDE SEQUENCE</scope>
</reference>
<dbReference type="InterPro" id="IPR001478">
    <property type="entry name" value="PDZ"/>
</dbReference>
<gene>
    <name evidence="2" type="ORF">METZ01_LOCUS430446</name>
</gene>
<evidence type="ECO:0000313" key="2">
    <source>
        <dbReference type="EMBL" id="SVD77592.1"/>
    </source>
</evidence>
<protein>
    <recommendedName>
        <fullName evidence="1">PDZ domain-containing protein</fullName>
    </recommendedName>
</protein>
<dbReference type="PROSITE" id="PS50106">
    <property type="entry name" value="PDZ"/>
    <property type="match status" value="1"/>
</dbReference>
<accession>A0A382Y2L6</accession>
<dbReference type="Gene3D" id="2.30.42.10">
    <property type="match status" value="1"/>
</dbReference>
<dbReference type="AlphaFoldDB" id="A0A382Y2L6"/>
<feature type="domain" description="PDZ" evidence="1">
    <location>
        <begin position="1"/>
        <end position="45"/>
    </location>
</feature>
<dbReference type="InterPro" id="IPR036034">
    <property type="entry name" value="PDZ_sf"/>
</dbReference>
<dbReference type="SUPFAM" id="SSF50156">
    <property type="entry name" value="PDZ domain-like"/>
    <property type="match status" value="1"/>
</dbReference>
<evidence type="ECO:0000259" key="1">
    <source>
        <dbReference type="PROSITE" id="PS50106"/>
    </source>
</evidence>
<feature type="non-terminal residue" evidence="2">
    <location>
        <position position="1"/>
    </location>
</feature>
<proteinExistence type="predicted"/>